<accession>A0AAD8CSG7</accession>
<dbReference type="EMBL" id="JAGXEW010000028">
    <property type="protein sequence ID" value="KAK1156011.1"/>
    <property type="molecule type" value="Genomic_DNA"/>
</dbReference>
<evidence type="ECO:0000313" key="1">
    <source>
        <dbReference type="EMBL" id="KAK1156011.1"/>
    </source>
</evidence>
<gene>
    <name evidence="1" type="ORF">AOXY_G26085</name>
</gene>
<comment type="caution">
    <text evidence="1">The sequence shown here is derived from an EMBL/GenBank/DDBJ whole genome shotgun (WGS) entry which is preliminary data.</text>
</comment>
<name>A0AAD8CSG7_ACIOX</name>
<reference evidence="1" key="1">
    <citation type="submission" date="2022-02" db="EMBL/GenBank/DDBJ databases">
        <title>Atlantic sturgeon de novo genome assembly.</title>
        <authorList>
            <person name="Stock M."/>
            <person name="Klopp C."/>
            <person name="Guiguen Y."/>
            <person name="Cabau C."/>
            <person name="Parinello H."/>
            <person name="Santidrian Yebra-Pimentel E."/>
            <person name="Kuhl H."/>
            <person name="Dirks R.P."/>
            <person name="Guessner J."/>
            <person name="Wuertz S."/>
            <person name="Du K."/>
            <person name="Schartl M."/>
        </authorList>
    </citation>
    <scope>NUCLEOTIDE SEQUENCE</scope>
    <source>
        <strain evidence="1">STURGEONOMICS-FGT-2020</strain>
        <tissue evidence="1">Whole blood</tissue>
    </source>
</reference>
<sequence>MFSALSGFIFIFPSPWELGRQRRALCQKYHIDVDLNNKLAEMSCSGVLQASLPPQAFLSRGSLLGGRVPSF</sequence>
<protein>
    <submittedName>
        <fullName evidence="1">Uncharacterized protein</fullName>
    </submittedName>
</protein>
<keyword evidence="2" id="KW-1185">Reference proteome</keyword>
<proteinExistence type="predicted"/>
<dbReference type="Proteomes" id="UP001230051">
    <property type="component" value="Unassembled WGS sequence"/>
</dbReference>
<evidence type="ECO:0000313" key="2">
    <source>
        <dbReference type="Proteomes" id="UP001230051"/>
    </source>
</evidence>
<dbReference type="AlphaFoldDB" id="A0AAD8CSG7"/>
<organism evidence="1 2">
    <name type="scientific">Acipenser oxyrinchus oxyrinchus</name>
    <dbReference type="NCBI Taxonomy" id="40147"/>
    <lineage>
        <taxon>Eukaryota</taxon>
        <taxon>Metazoa</taxon>
        <taxon>Chordata</taxon>
        <taxon>Craniata</taxon>
        <taxon>Vertebrata</taxon>
        <taxon>Euteleostomi</taxon>
        <taxon>Actinopterygii</taxon>
        <taxon>Chondrostei</taxon>
        <taxon>Acipenseriformes</taxon>
        <taxon>Acipenseridae</taxon>
        <taxon>Acipenser</taxon>
    </lineage>
</organism>